<keyword evidence="3 6" id="KW-0460">Magnesium</keyword>
<dbReference type="UniPathway" id="UPA00079"/>
<evidence type="ECO:0000256" key="4">
    <source>
        <dbReference type="ARBA" id="ARBA00023052"/>
    </source>
</evidence>
<dbReference type="EC" id="2.2.1.9" evidence="6"/>
<dbReference type="InterPro" id="IPR004433">
    <property type="entry name" value="MenaQ_synth_MenD"/>
</dbReference>
<evidence type="ECO:0000256" key="5">
    <source>
        <dbReference type="ARBA" id="ARBA00023211"/>
    </source>
</evidence>
<dbReference type="Proteomes" id="UP000425178">
    <property type="component" value="Chromosome"/>
</dbReference>
<dbReference type="GO" id="GO:0000287">
    <property type="term" value="F:magnesium ion binding"/>
    <property type="evidence" value="ECO:0007669"/>
    <property type="project" value="UniProtKB-UniRule"/>
</dbReference>
<dbReference type="GO" id="GO:0009234">
    <property type="term" value="P:menaquinone biosynthetic process"/>
    <property type="evidence" value="ECO:0007669"/>
    <property type="project" value="UniProtKB-UniRule"/>
</dbReference>
<dbReference type="PANTHER" id="PTHR42916:SF1">
    <property type="entry name" value="PROTEIN PHYLLO, CHLOROPLASTIC"/>
    <property type="match status" value="1"/>
</dbReference>
<dbReference type="HAMAP" id="MF_01659">
    <property type="entry name" value="MenD"/>
    <property type="match status" value="1"/>
</dbReference>
<dbReference type="CDD" id="cd02009">
    <property type="entry name" value="TPP_SHCHC_synthase"/>
    <property type="match status" value="1"/>
</dbReference>
<feature type="region of interest" description="Disordered" evidence="7">
    <location>
        <begin position="162"/>
        <end position="187"/>
    </location>
</feature>
<keyword evidence="6" id="KW-0474">Menaquinone biosynthesis</keyword>
<dbReference type="Pfam" id="PF02776">
    <property type="entry name" value="TPP_enzyme_N"/>
    <property type="match status" value="1"/>
</dbReference>
<name>A0A6B8VVI1_9CORY</name>
<gene>
    <name evidence="6 9" type="primary">menD</name>
    <name evidence="9" type="ORF">CETAM_02065</name>
</gene>
<comment type="cofactor">
    <cofactor evidence="6">
        <name>Mg(2+)</name>
        <dbReference type="ChEBI" id="CHEBI:18420"/>
    </cofactor>
    <cofactor evidence="6">
        <name>Mn(2+)</name>
        <dbReference type="ChEBI" id="CHEBI:29035"/>
    </cofactor>
</comment>
<dbReference type="EMBL" id="CP046453">
    <property type="protein sequence ID" value="QGU03697.1"/>
    <property type="molecule type" value="Genomic_DNA"/>
</dbReference>
<accession>A0A6B8VVI1</accession>
<evidence type="ECO:0000313" key="9">
    <source>
        <dbReference type="EMBL" id="QGU03697.1"/>
    </source>
</evidence>
<evidence type="ECO:0000256" key="1">
    <source>
        <dbReference type="ARBA" id="ARBA00022679"/>
    </source>
</evidence>
<dbReference type="InterPro" id="IPR012001">
    <property type="entry name" value="Thiamin_PyroP_enz_TPP-bd_dom"/>
</dbReference>
<keyword evidence="5 6" id="KW-0464">Manganese</keyword>
<evidence type="ECO:0000256" key="6">
    <source>
        <dbReference type="HAMAP-Rule" id="MF_01659"/>
    </source>
</evidence>
<dbReference type="PANTHER" id="PTHR42916">
    <property type="entry name" value="2-SUCCINYL-5-ENOLPYRUVYL-6-HYDROXY-3-CYCLOHEXENE-1-CARBOXYLATE SYNTHASE"/>
    <property type="match status" value="1"/>
</dbReference>
<evidence type="ECO:0000256" key="2">
    <source>
        <dbReference type="ARBA" id="ARBA00022723"/>
    </source>
</evidence>
<keyword evidence="2 6" id="KW-0479">Metal-binding</keyword>
<dbReference type="KEGG" id="ccoe:CETAM_02065"/>
<dbReference type="NCBIfam" id="TIGR00173">
    <property type="entry name" value="menD"/>
    <property type="match status" value="1"/>
</dbReference>
<dbReference type="GO" id="GO:0030145">
    <property type="term" value="F:manganese ion binding"/>
    <property type="evidence" value="ECO:0007669"/>
    <property type="project" value="UniProtKB-UniRule"/>
</dbReference>
<dbReference type="UniPathway" id="UPA01057">
    <property type="reaction ID" value="UER00164"/>
</dbReference>
<evidence type="ECO:0000259" key="8">
    <source>
        <dbReference type="Pfam" id="PF02776"/>
    </source>
</evidence>
<comment type="function">
    <text evidence="6">Catalyzes the thiamine diphosphate-dependent decarboxylation of 2-oxoglutarate and the subsequent addition of the resulting succinic semialdehyde-thiamine pyrophosphate anion to isochorismate to yield 2-succinyl-5-enolpyruvyl-6-hydroxy-3-cyclohexene-1-carboxylate (SEPHCHC).</text>
</comment>
<organism evidence="9 10">
    <name type="scientific">Corynebacterium comes</name>
    <dbReference type="NCBI Taxonomy" id="2675218"/>
    <lineage>
        <taxon>Bacteria</taxon>
        <taxon>Bacillati</taxon>
        <taxon>Actinomycetota</taxon>
        <taxon>Actinomycetes</taxon>
        <taxon>Mycobacteriales</taxon>
        <taxon>Corynebacteriaceae</taxon>
        <taxon>Corynebacterium</taxon>
    </lineage>
</organism>
<sequence length="538" mass="57401">MQPESINLAQSVVEQLSRHVSDVVICPGSRNSPLSLALLARKDIKVHVRLDERSAAFLALGLARVQKRHVAVVMTSGTAVANCLPAMVEAHYSHVPLAVVSADRPRRLQGTGASQTIDQVGIFGRYAGTTEIREHGDVPFLAEAFTTRNQVHINVELDDPLVSDELPGEPTSRTLHRAPTPRPKNHGEVAVDLTRNTLVIAGDEAWAVDGLEDVPTIAEPTAPAPYHPVHPLAAKVFRRQQVSANDYVVETKPEQVIVVGHPTLHRDVIALLDDPEIDLITLSRSEDFTGPRRDSTRGTTVKATGEPTAQWLKICSAASELAADAVRLTLVDPAHGFTGLHVAAAVSDTLGTGDSLVLGASNPVRDASFVGLPYDGVDTYSPRGAAGIDGTVSQAVGVALAVQAAHPEEPRAPRTVALMGDVTFLHDVGGLFISPGDAHPENLTIVVANDDGGGIFETLEIGAEPLRSSFERVFGTPHGASISNLCAGYGVHHREVGTLQELIDALTEPSEGLTVVEARTTRTTRRELHEALRERVGW</sequence>
<dbReference type="SUPFAM" id="SSF52518">
    <property type="entry name" value="Thiamin diphosphate-binding fold (THDP-binding)"/>
    <property type="match status" value="2"/>
</dbReference>
<evidence type="ECO:0000313" key="10">
    <source>
        <dbReference type="Proteomes" id="UP000425178"/>
    </source>
</evidence>
<dbReference type="GO" id="GO:0030976">
    <property type="term" value="F:thiamine pyrophosphate binding"/>
    <property type="evidence" value="ECO:0007669"/>
    <property type="project" value="UniProtKB-UniRule"/>
</dbReference>
<dbReference type="AlphaFoldDB" id="A0A6B8VVI1"/>
<comment type="pathway">
    <text evidence="6">Quinol/quinone metabolism; 1,4-dihydroxy-2-naphthoate biosynthesis; 1,4-dihydroxy-2-naphthoate from chorismate: step 2/7.</text>
</comment>
<reference evidence="9 10" key="1">
    <citation type="journal article" date="2021" name="Int. J. Syst. Evol. Microbiol.">
        <title>Classification of three corynebacterial strains isolated from a small paddock in North Rhine-Westphalia: proposal of &lt;i&gt;Corynebacterium kalinowskii&lt;/i&gt; sp. nov., &lt;i&gt;Corynebacterium comes&lt;/i&gt; sp. nov. and &lt;i&gt;Corynebacterium occultum&lt;/i&gt; sp. nov.</title>
        <authorList>
            <person name="Schaffert L."/>
            <person name="Ruwe M."/>
            <person name="Milse J."/>
            <person name="Hanuschka K."/>
            <person name="Ortseifen V."/>
            <person name="Droste J."/>
            <person name="Brandt D."/>
            <person name="Schl L."/>
            <person name="Kutter Y."/>
            <person name="Vinke S."/>
            <person name="Vieh P."/>
            <person name="Jacob L."/>
            <person name="L N.C."/>
            <person name="Schulte-Berndt E."/>
            <person name="Hain C."/>
            <person name="Linder M."/>
            <person name="Schmidt P."/>
            <person name="Wollenschl L."/>
            <person name="Luttermann T."/>
            <person name="Thieme E."/>
            <person name="Hassa J."/>
            <person name="Haak M."/>
            <person name="Wittchen M."/>
            <person name="Mentz A."/>
            <person name="Persicke M."/>
            <person name="Busche T."/>
            <person name="R C."/>
        </authorList>
    </citation>
    <scope>NUCLEOTIDE SEQUENCE [LARGE SCALE GENOMIC DNA]</scope>
    <source>
        <strain evidence="9 10">2019</strain>
    </source>
</reference>
<dbReference type="CDD" id="cd07037">
    <property type="entry name" value="TPP_PYR_MenD"/>
    <property type="match status" value="1"/>
</dbReference>
<comment type="catalytic activity">
    <reaction evidence="6">
        <text>isochorismate + 2-oxoglutarate + H(+) = 5-enolpyruvoyl-6-hydroxy-2-succinyl-cyclohex-3-ene-1-carboxylate + CO2</text>
        <dbReference type="Rhea" id="RHEA:25593"/>
        <dbReference type="ChEBI" id="CHEBI:15378"/>
        <dbReference type="ChEBI" id="CHEBI:16526"/>
        <dbReference type="ChEBI" id="CHEBI:16810"/>
        <dbReference type="ChEBI" id="CHEBI:29780"/>
        <dbReference type="ChEBI" id="CHEBI:58818"/>
        <dbReference type="EC" id="2.2.1.9"/>
    </reaction>
</comment>
<comment type="pathway">
    <text evidence="6">Quinol/quinone metabolism; menaquinone biosynthesis.</text>
</comment>
<keyword evidence="1 6" id="KW-0808">Transferase</keyword>
<proteinExistence type="inferred from homology"/>
<evidence type="ECO:0000256" key="3">
    <source>
        <dbReference type="ARBA" id="ARBA00022842"/>
    </source>
</evidence>
<dbReference type="InterPro" id="IPR029061">
    <property type="entry name" value="THDP-binding"/>
</dbReference>
<dbReference type="PIRSF" id="PIRSF004983">
    <property type="entry name" value="MenD"/>
    <property type="match status" value="1"/>
</dbReference>
<feature type="domain" description="Thiamine pyrophosphate enzyme N-terminal TPP-binding" evidence="8">
    <location>
        <begin position="7"/>
        <end position="121"/>
    </location>
</feature>
<evidence type="ECO:0000256" key="7">
    <source>
        <dbReference type="SAM" id="MobiDB-lite"/>
    </source>
</evidence>
<keyword evidence="4 6" id="KW-0786">Thiamine pyrophosphate</keyword>
<comment type="cofactor">
    <cofactor evidence="6">
        <name>thiamine diphosphate</name>
        <dbReference type="ChEBI" id="CHEBI:58937"/>
    </cofactor>
    <text evidence="6">Binds 1 thiamine pyrophosphate per subunit.</text>
</comment>
<dbReference type="GO" id="GO:0070204">
    <property type="term" value="F:2-succinyl-5-enolpyruvyl-6-hydroxy-3-cyclohexene-1-carboxylic-acid synthase activity"/>
    <property type="evidence" value="ECO:0007669"/>
    <property type="project" value="UniProtKB-UniRule"/>
</dbReference>
<comment type="similarity">
    <text evidence="6">Belongs to the TPP enzyme family. MenD subfamily.</text>
</comment>
<dbReference type="Gene3D" id="3.40.50.970">
    <property type="match status" value="2"/>
</dbReference>
<comment type="subunit">
    <text evidence="6">Homodimer.</text>
</comment>
<keyword evidence="10" id="KW-1185">Reference proteome</keyword>
<dbReference type="RefSeq" id="WP_156226848.1">
    <property type="nucleotide sequence ID" value="NZ_CP046453.1"/>
</dbReference>
<protein>
    <recommendedName>
        <fullName evidence="6">2-succinyl-5-enolpyruvyl-6-hydroxy-3-cyclohexene-1-carboxylate synthase</fullName>
        <shortName evidence="6">SEPHCHC synthase</shortName>
        <ecNumber evidence="6">2.2.1.9</ecNumber>
    </recommendedName>
    <alternativeName>
        <fullName evidence="6">Menaquinone biosynthesis protein MenD</fullName>
    </alternativeName>
</protein>